<keyword evidence="2" id="KW-1185">Reference proteome</keyword>
<reference evidence="1" key="1">
    <citation type="submission" date="2013-04" db="EMBL/GenBank/DDBJ databases">
        <title>The genome sequencing project of 58 acetic acid bacteria.</title>
        <authorList>
            <person name="Okamoto-Kainuma A."/>
            <person name="Ishikawa M."/>
            <person name="Umino S."/>
            <person name="Koizumi Y."/>
            <person name="Shiwa Y."/>
            <person name="Yoshikawa H."/>
            <person name="Matsutani M."/>
            <person name="Matsushita K."/>
        </authorList>
    </citation>
    <scope>NUCLEOTIDE SEQUENCE</scope>
    <source>
        <strain evidence="1">DSM 12717</strain>
    </source>
</reference>
<organism evidence="1 2">
    <name type="scientific">Gluconacetobacter sacchari DSM 12717</name>
    <dbReference type="NCBI Taxonomy" id="1307940"/>
    <lineage>
        <taxon>Bacteria</taxon>
        <taxon>Pseudomonadati</taxon>
        <taxon>Pseudomonadota</taxon>
        <taxon>Alphaproteobacteria</taxon>
        <taxon>Acetobacterales</taxon>
        <taxon>Acetobacteraceae</taxon>
        <taxon>Gluconacetobacter</taxon>
    </lineage>
</organism>
<dbReference type="InterPro" id="IPR029014">
    <property type="entry name" value="NiFe-Hase_large"/>
</dbReference>
<proteinExistence type="predicted"/>
<dbReference type="Proteomes" id="UP001060895">
    <property type="component" value="Unassembled WGS sequence"/>
</dbReference>
<sequence>MPPAARPASGEGVGCAEGPRGGVWYWVRLVGGRIAAAHVCDPALAQAAALEHVLAGARDEDVAMIVRSFGLSAAGADL</sequence>
<name>A0ABQ0P7D4_9PROT</name>
<evidence type="ECO:0000313" key="2">
    <source>
        <dbReference type="Proteomes" id="UP001060895"/>
    </source>
</evidence>
<evidence type="ECO:0000313" key="1">
    <source>
        <dbReference type="EMBL" id="GBQ25411.1"/>
    </source>
</evidence>
<gene>
    <name evidence="1" type="ORF">AA12717_2056</name>
</gene>
<dbReference type="SUPFAM" id="SSF56762">
    <property type="entry name" value="HydB/Nqo4-like"/>
    <property type="match status" value="1"/>
</dbReference>
<protein>
    <submittedName>
        <fullName evidence="1">Uncharacterized protein</fullName>
    </submittedName>
</protein>
<accession>A0ABQ0P7D4</accession>
<dbReference type="Gene3D" id="1.10.645.10">
    <property type="entry name" value="Cytochrome-c3 Hydrogenase, chain B"/>
    <property type="match status" value="1"/>
</dbReference>
<comment type="caution">
    <text evidence="1">The sequence shown here is derived from an EMBL/GenBank/DDBJ whole genome shotgun (WGS) entry which is preliminary data.</text>
</comment>
<dbReference type="EMBL" id="BAQP01000142">
    <property type="protein sequence ID" value="GBQ25411.1"/>
    <property type="molecule type" value="Genomic_DNA"/>
</dbReference>